<dbReference type="AlphaFoldDB" id="A0A545T065"/>
<dbReference type="RefSeq" id="WP_142928991.1">
    <property type="nucleotide sequence ID" value="NZ_ML660102.1"/>
</dbReference>
<evidence type="ECO:0000256" key="2">
    <source>
        <dbReference type="ARBA" id="ARBA00022741"/>
    </source>
</evidence>
<organism evidence="5 6">
    <name type="scientific">Exilibacterium tricleocarpae</name>
    <dbReference type="NCBI Taxonomy" id="2591008"/>
    <lineage>
        <taxon>Bacteria</taxon>
        <taxon>Pseudomonadati</taxon>
        <taxon>Pseudomonadota</taxon>
        <taxon>Gammaproteobacteria</taxon>
        <taxon>Cellvibrionales</taxon>
        <taxon>Cellvibrionaceae</taxon>
        <taxon>Exilibacterium</taxon>
    </lineage>
</organism>
<dbReference type="Gene3D" id="3.40.50.300">
    <property type="entry name" value="P-loop containing nucleotide triphosphate hydrolases"/>
    <property type="match status" value="1"/>
</dbReference>
<name>A0A545T065_9GAMM</name>
<dbReference type="PROSITE" id="PS50893">
    <property type="entry name" value="ABC_TRANSPORTER_2"/>
    <property type="match status" value="1"/>
</dbReference>
<dbReference type="PROSITE" id="PS00211">
    <property type="entry name" value="ABC_TRANSPORTER_1"/>
    <property type="match status" value="1"/>
</dbReference>
<dbReference type="InterPro" id="IPR003593">
    <property type="entry name" value="AAA+_ATPase"/>
</dbReference>
<dbReference type="Pfam" id="PF00005">
    <property type="entry name" value="ABC_tran"/>
    <property type="match status" value="1"/>
</dbReference>
<dbReference type="OrthoDB" id="9804819at2"/>
<reference evidence="5 6" key="1">
    <citation type="submission" date="2019-06" db="EMBL/GenBank/DDBJ databases">
        <title>Whole genome sequence for Cellvibrionaceae sp. R142.</title>
        <authorList>
            <person name="Wang G."/>
        </authorList>
    </citation>
    <scope>NUCLEOTIDE SEQUENCE [LARGE SCALE GENOMIC DNA]</scope>
    <source>
        <strain evidence="5 6">R142</strain>
    </source>
</reference>
<dbReference type="PANTHER" id="PTHR42939">
    <property type="entry name" value="ABC TRANSPORTER ATP-BINDING PROTEIN ALBC-RELATED"/>
    <property type="match status" value="1"/>
</dbReference>
<dbReference type="PANTHER" id="PTHR42939:SF1">
    <property type="entry name" value="ABC TRANSPORTER ATP-BINDING PROTEIN ALBC-RELATED"/>
    <property type="match status" value="1"/>
</dbReference>
<evidence type="ECO:0000256" key="3">
    <source>
        <dbReference type="ARBA" id="ARBA00022840"/>
    </source>
</evidence>
<evidence type="ECO:0000256" key="1">
    <source>
        <dbReference type="ARBA" id="ARBA00022448"/>
    </source>
</evidence>
<comment type="caution">
    <text evidence="5">The sequence shown here is derived from an EMBL/GenBank/DDBJ whole genome shotgun (WGS) entry which is preliminary data.</text>
</comment>
<evidence type="ECO:0000259" key="4">
    <source>
        <dbReference type="PROSITE" id="PS50893"/>
    </source>
</evidence>
<accession>A0A545T065</accession>
<keyword evidence="2" id="KW-0547">Nucleotide-binding</keyword>
<dbReference type="InterPro" id="IPR003439">
    <property type="entry name" value="ABC_transporter-like_ATP-bd"/>
</dbReference>
<keyword evidence="6" id="KW-1185">Reference proteome</keyword>
<dbReference type="EMBL" id="VHSG01000024">
    <property type="protein sequence ID" value="TQV70581.1"/>
    <property type="molecule type" value="Genomic_DNA"/>
</dbReference>
<proteinExistence type="predicted"/>
<protein>
    <submittedName>
        <fullName evidence="5">ABC transporter ATP-binding protein</fullName>
    </submittedName>
</protein>
<dbReference type="InterPro" id="IPR051782">
    <property type="entry name" value="ABC_Transporter_VariousFunc"/>
</dbReference>
<dbReference type="InterPro" id="IPR027417">
    <property type="entry name" value="P-loop_NTPase"/>
</dbReference>
<dbReference type="CDD" id="cd03230">
    <property type="entry name" value="ABC_DR_subfamily_A"/>
    <property type="match status" value="1"/>
</dbReference>
<keyword evidence="3 5" id="KW-0067">ATP-binding</keyword>
<gene>
    <name evidence="5" type="ORF">FKG94_21410</name>
</gene>
<dbReference type="GO" id="GO:0016887">
    <property type="term" value="F:ATP hydrolysis activity"/>
    <property type="evidence" value="ECO:0007669"/>
    <property type="project" value="InterPro"/>
</dbReference>
<sequence>MKDFVLVAKELCVERGGQRVLDDVSFNVGKGEVFALLGGNGAGKSTTLLTFLGFIAPSSGSVTLNGAVVHEHRATVHQQTAYLPESARLYPHLSARENLNYFLSLASVSCPDDEIEQALDAVSLAAEARSKRLSDYSKGMRQKVAIALAILRKTPVLLLDEPTSGLDPVAIDEFNAILIALAEKGTTILMVTHDVYGACHVARRVGLLQRGHMVGIFEASKNGEISAEEVHRIFVDHQRL</sequence>
<dbReference type="SMART" id="SM00382">
    <property type="entry name" value="AAA"/>
    <property type="match status" value="1"/>
</dbReference>
<feature type="domain" description="ABC transporter" evidence="4">
    <location>
        <begin position="6"/>
        <end position="235"/>
    </location>
</feature>
<evidence type="ECO:0000313" key="5">
    <source>
        <dbReference type="EMBL" id="TQV70581.1"/>
    </source>
</evidence>
<dbReference type="SUPFAM" id="SSF52540">
    <property type="entry name" value="P-loop containing nucleoside triphosphate hydrolases"/>
    <property type="match status" value="1"/>
</dbReference>
<dbReference type="GO" id="GO:0005524">
    <property type="term" value="F:ATP binding"/>
    <property type="evidence" value="ECO:0007669"/>
    <property type="project" value="UniProtKB-KW"/>
</dbReference>
<dbReference type="InterPro" id="IPR017871">
    <property type="entry name" value="ABC_transporter-like_CS"/>
</dbReference>
<dbReference type="Proteomes" id="UP000319732">
    <property type="component" value="Unassembled WGS sequence"/>
</dbReference>
<keyword evidence="1" id="KW-0813">Transport</keyword>
<evidence type="ECO:0000313" key="6">
    <source>
        <dbReference type="Proteomes" id="UP000319732"/>
    </source>
</evidence>